<dbReference type="PANTHER" id="PTHR21431">
    <property type="entry name" value="PREFOLDIN SUBUNIT 6"/>
    <property type="match status" value="1"/>
</dbReference>
<accession>Q4UGK7</accession>
<dbReference type="GO" id="GO:0051131">
    <property type="term" value="P:chaperone-mediated protein complex assembly"/>
    <property type="evidence" value="ECO:0007669"/>
    <property type="project" value="TreeGrafter"/>
</dbReference>
<reference evidence="4" key="2">
    <citation type="submission" date="2018-07" db="EMBL/GenBank/DDBJ databases">
        <authorList>
            <person name="Quirk P.G."/>
            <person name="Krulwich T.A."/>
        </authorList>
    </citation>
    <scope>NUCLEOTIDE SEQUENCE</scope>
    <source>
        <strain evidence="4">Anand</strain>
    </source>
</reference>
<dbReference type="PANTHER" id="PTHR21431:SF0">
    <property type="entry name" value="PREFOLDIN SUBUNIT 6"/>
    <property type="match status" value="1"/>
</dbReference>
<dbReference type="EMBL" id="UIVT01000001">
    <property type="protein sequence ID" value="SVP88454.1"/>
    <property type="molecule type" value="Genomic_DNA"/>
</dbReference>
<evidence type="ECO:0000313" key="3">
    <source>
        <dbReference type="EMBL" id="CAI73782.1"/>
    </source>
</evidence>
<dbReference type="OrthoDB" id="248120at2759"/>
<evidence type="ECO:0000313" key="5">
    <source>
        <dbReference type="EMBL" id="SVP89616.1"/>
    </source>
</evidence>
<organism evidence="3 6">
    <name type="scientific">Theileria annulata</name>
    <dbReference type="NCBI Taxonomy" id="5874"/>
    <lineage>
        <taxon>Eukaryota</taxon>
        <taxon>Sar</taxon>
        <taxon>Alveolata</taxon>
        <taxon>Apicomplexa</taxon>
        <taxon>Aconoidasida</taxon>
        <taxon>Piroplasmida</taxon>
        <taxon>Theileriidae</taxon>
        <taxon>Theileria</taxon>
    </lineage>
</organism>
<evidence type="ECO:0000313" key="6">
    <source>
        <dbReference type="Proteomes" id="UP000001950"/>
    </source>
</evidence>
<dbReference type="GO" id="GO:0016272">
    <property type="term" value="C:prefoldin complex"/>
    <property type="evidence" value="ECO:0007669"/>
    <property type="project" value="InterPro"/>
</dbReference>
<reference evidence="3 6" key="1">
    <citation type="journal article" date="2005" name="Science">
        <title>Genome of the host-cell transforming parasite Theileria annulata compared with T. parva.</title>
        <authorList>
            <person name="Pain A."/>
            <person name="Renauld H."/>
            <person name="Berriman M."/>
            <person name="Murphy L."/>
            <person name="Yeats C.A."/>
            <person name="Weir W."/>
            <person name="Kerhornou A."/>
            <person name="Aslett M."/>
            <person name="Bishop R."/>
            <person name="Bouchier C."/>
            <person name="Cochet M."/>
            <person name="Coulson R.M.R."/>
            <person name="Cronin A."/>
            <person name="de Villiers E.P."/>
            <person name="Fraser A."/>
            <person name="Fosker N."/>
            <person name="Gardner M."/>
            <person name="Goble A."/>
            <person name="Griffiths-Jones S."/>
            <person name="Harris D.E."/>
            <person name="Katzer F."/>
            <person name="Larke N."/>
            <person name="Lord A."/>
            <person name="Maser P."/>
            <person name="McKellar S."/>
            <person name="Mooney P."/>
            <person name="Morton F."/>
            <person name="Nene V."/>
            <person name="O'Neil S."/>
            <person name="Price C."/>
            <person name="Quail M.A."/>
            <person name="Rabbinowitsch E."/>
            <person name="Rawlings N.D."/>
            <person name="Rutter S."/>
            <person name="Saunders D."/>
            <person name="Seeger K."/>
            <person name="Shah T."/>
            <person name="Squares R."/>
            <person name="Squares S."/>
            <person name="Tivey A."/>
            <person name="Walker A.R."/>
            <person name="Woodward J."/>
            <person name="Dobbelaere D.A.E."/>
            <person name="Langsley G."/>
            <person name="Rajandream M.A."/>
            <person name="McKeever D."/>
            <person name="Shiels B."/>
            <person name="Tait A."/>
            <person name="Barrell B.G."/>
            <person name="Hall N."/>
        </authorList>
    </citation>
    <scope>NUCLEOTIDE SEQUENCE [LARGE SCALE GENOMIC DNA]</scope>
    <source>
        <strain evidence="6">Ankara</strain>
        <strain evidence="3">Ankara isolate clone C9</strain>
    </source>
</reference>
<sequence>MEDLINEINSLREKHREQTIVHSQLLTQQNESTAALNEIKLVEEDTKIFKATGPILTSQTKEEAVSTISKRLEYINTEIETVDKSITTLQSKIEEKCKKLEALKAKNTPTVPAST</sequence>
<dbReference type="SUPFAM" id="SSF46579">
    <property type="entry name" value="Prefoldin"/>
    <property type="match status" value="1"/>
</dbReference>
<dbReference type="Pfam" id="PF01920">
    <property type="entry name" value="Prefoldin_2"/>
    <property type="match status" value="1"/>
</dbReference>
<dbReference type="AlphaFoldDB" id="Q4UGK7"/>
<evidence type="ECO:0000256" key="2">
    <source>
        <dbReference type="ARBA" id="ARBA00023186"/>
    </source>
</evidence>
<dbReference type="CDD" id="cd23161">
    <property type="entry name" value="Prefoldin_6"/>
    <property type="match status" value="1"/>
</dbReference>
<gene>
    <name evidence="3" type="ORF">TA21500</name>
    <name evidence="4" type="ORF">TAT_000031800</name>
    <name evidence="5" type="ORF">TAV_000031300</name>
</gene>
<dbReference type="InterPro" id="IPR002777">
    <property type="entry name" value="PFD_beta-like"/>
</dbReference>
<protein>
    <submittedName>
        <fullName evidence="3">Prefoldin subunit (KE2 homologue), putative</fullName>
    </submittedName>
</protein>
<dbReference type="KEGG" id="tan:TA21500"/>
<dbReference type="Proteomes" id="UP000001950">
    <property type="component" value="Chromosome 1"/>
</dbReference>
<dbReference type="InParanoid" id="Q4UGK7"/>
<comment type="similarity">
    <text evidence="1">Belongs to the prefoldin subunit beta family.</text>
</comment>
<dbReference type="EMBL" id="UIVS01000001">
    <property type="protein sequence ID" value="SVP89616.1"/>
    <property type="molecule type" value="Genomic_DNA"/>
</dbReference>
<dbReference type="Gene3D" id="1.10.287.370">
    <property type="match status" value="1"/>
</dbReference>
<dbReference type="OMA" id="KCYDTIT"/>
<keyword evidence="6" id="KW-1185">Reference proteome</keyword>
<dbReference type="eggNOG" id="KOG3478">
    <property type="taxonomic scope" value="Eukaryota"/>
</dbReference>
<evidence type="ECO:0000256" key="1">
    <source>
        <dbReference type="ARBA" id="ARBA00008045"/>
    </source>
</evidence>
<dbReference type="GeneID" id="3863934"/>
<evidence type="ECO:0000313" key="4">
    <source>
        <dbReference type="EMBL" id="SVP88454.1"/>
    </source>
</evidence>
<dbReference type="EMBL" id="CR940347">
    <property type="protein sequence ID" value="CAI73782.1"/>
    <property type="molecule type" value="Genomic_DNA"/>
</dbReference>
<dbReference type="GO" id="GO:0006457">
    <property type="term" value="P:protein folding"/>
    <property type="evidence" value="ECO:0007669"/>
    <property type="project" value="InterPro"/>
</dbReference>
<dbReference type="GO" id="GO:0005737">
    <property type="term" value="C:cytoplasm"/>
    <property type="evidence" value="ECO:0007669"/>
    <property type="project" value="TreeGrafter"/>
</dbReference>
<name>Q4UGK7_THEAN</name>
<dbReference type="GO" id="GO:0051087">
    <property type="term" value="F:protein-folding chaperone binding"/>
    <property type="evidence" value="ECO:0007669"/>
    <property type="project" value="TreeGrafter"/>
</dbReference>
<dbReference type="InterPro" id="IPR009053">
    <property type="entry name" value="Prefoldin"/>
</dbReference>
<dbReference type="STRING" id="5874.Q4UGK7"/>
<keyword evidence="2" id="KW-0143">Chaperone</keyword>
<dbReference type="RefSeq" id="XP_954459.1">
    <property type="nucleotide sequence ID" value="XM_949366.1"/>
</dbReference>
<dbReference type="GO" id="GO:0051082">
    <property type="term" value="F:unfolded protein binding"/>
    <property type="evidence" value="ECO:0007669"/>
    <property type="project" value="InterPro"/>
</dbReference>
<dbReference type="VEuPathDB" id="PiroplasmaDB:TA21500"/>
<dbReference type="FunCoup" id="Q4UGK7">
    <property type="interactions" value="214"/>
</dbReference>
<proteinExistence type="inferred from homology"/>